<organism evidence="2 3">
    <name type="scientific">Daphnia sinensis</name>
    <dbReference type="NCBI Taxonomy" id="1820382"/>
    <lineage>
        <taxon>Eukaryota</taxon>
        <taxon>Metazoa</taxon>
        <taxon>Ecdysozoa</taxon>
        <taxon>Arthropoda</taxon>
        <taxon>Crustacea</taxon>
        <taxon>Branchiopoda</taxon>
        <taxon>Diplostraca</taxon>
        <taxon>Cladocera</taxon>
        <taxon>Anomopoda</taxon>
        <taxon>Daphniidae</taxon>
        <taxon>Daphnia</taxon>
        <taxon>Daphnia similis group</taxon>
    </lineage>
</organism>
<feature type="chain" id="PRO_5042122786" evidence="1">
    <location>
        <begin position="22"/>
        <end position="113"/>
    </location>
</feature>
<dbReference type="EMBL" id="WJBH02000003">
    <property type="protein sequence ID" value="KAI9561976.1"/>
    <property type="molecule type" value="Genomic_DNA"/>
</dbReference>
<sequence>MSRTLLVVCLAALVMASIAEGTFLFMIPKTNHQFYYDKNIGFVRTSSYQPGRSDPARNEISWVSSRRSYYYPTGPSGPVPPFEYSENFERPPVNIQNPQYGAAAPGFGGILFG</sequence>
<keyword evidence="1" id="KW-0732">Signal</keyword>
<accession>A0AAD5PW52</accession>
<evidence type="ECO:0000313" key="3">
    <source>
        <dbReference type="Proteomes" id="UP000820818"/>
    </source>
</evidence>
<name>A0AAD5PW52_9CRUS</name>
<reference evidence="2 3" key="1">
    <citation type="submission" date="2022-05" db="EMBL/GenBank/DDBJ databases">
        <title>A multi-omics perspective on studying reproductive biology in Daphnia sinensis.</title>
        <authorList>
            <person name="Jia J."/>
        </authorList>
    </citation>
    <scope>NUCLEOTIDE SEQUENCE [LARGE SCALE GENOMIC DNA]</scope>
    <source>
        <strain evidence="2 3">WSL</strain>
    </source>
</reference>
<evidence type="ECO:0000256" key="1">
    <source>
        <dbReference type="SAM" id="SignalP"/>
    </source>
</evidence>
<dbReference type="AlphaFoldDB" id="A0AAD5PW52"/>
<comment type="caution">
    <text evidence="2">The sequence shown here is derived from an EMBL/GenBank/DDBJ whole genome shotgun (WGS) entry which is preliminary data.</text>
</comment>
<feature type="signal peptide" evidence="1">
    <location>
        <begin position="1"/>
        <end position="21"/>
    </location>
</feature>
<proteinExistence type="predicted"/>
<protein>
    <submittedName>
        <fullName evidence="2">Uncharacterized protein</fullName>
    </submittedName>
</protein>
<gene>
    <name evidence="2" type="ORF">GHT06_012939</name>
</gene>
<evidence type="ECO:0000313" key="2">
    <source>
        <dbReference type="EMBL" id="KAI9561976.1"/>
    </source>
</evidence>
<keyword evidence="3" id="KW-1185">Reference proteome</keyword>
<dbReference type="Proteomes" id="UP000820818">
    <property type="component" value="Linkage Group LG3"/>
</dbReference>